<feature type="chain" id="PRO_5012587007" evidence="1">
    <location>
        <begin position="29"/>
        <end position="254"/>
    </location>
</feature>
<comment type="caution">
    <text evidence="2">The sequence shown here is derived from an EMBL/GenBank/DDBJ whole genome shotgun (WGS) entry which is preliminary data.</text>
</comment>
<dbReference type="GeneID" id="94424029"/>
<dbReference type="AlphaFoldDB" id="A0A2C6LFJ9"/>
<dbReference type="InterPro" id="IPR036610">
    <property type="entry name" value="PEBP-like_sf"/>
</dbReference>
<evidence type="ECO:0000256" key="1">
    <source>
        <dbReference type="SAM" id="SignalP"/>
    </source>
</evidence>
<keyword evidence="3" id="KW-1185">Reference proteome</keyword>
<accession>A0A2C6LFJ9</accession>
<dbReference type="VEuPathDB" id="ToxoDB:CSUI_000584"/>
<evidence type="ECO:0000313" key="3">
    <source>
        <dbReference type="Proteomes" id="UP000221165"/>
    </source>
</evidence>
<keyword evidence="1" id="KW-0732">Signal</keyword>
<organism evidence="2 3">
    <name type="scientific">Cystoisospora suis</name>
    <dbReference type="NCBI Taxonomy" id="483139"/>
    <lineage>
        <taxon>Eukaryota</taxon>
        <taxon>Sar</taxon>
        <taxon>Alveolata</taxon>
        <taxon>Apicomplexa</taxon>
        <taxon>Conoidasida</taxon>
        <taxon>Coccidia</taxon>
        <taxon>Eucoccidiorida</taxon>
        <taxon>Eimeriorina</taxon>
        <taxon>Sarcocystidae</taxon>
        <taxon>Cystoisospora</taxon>
    </lineage>
</organism>
<gene>
    <name evidence="2" type="ORF">CSUI_000584</name>
</gene>
<feature type="signal peptide" evidence="1">
    <location>
        <begin position="1"/>
        <end position="28"/>
    </location>
</feature>
<dbReference type="Proteomes" id="UP000221165">
    <property type="component" value="Unassembled WGS sequence"/>
</dbReference>
<evidence type="ECO:0000313" key="2">
    <source>
        <dbReference type="EMBL" id="PHJ25555.1"/>
    </source>
</evidence>
<dbReference type="EMBL" id="MIGC01000220">
    <property type="protein sequence ID" value="PHJ25555.1"/>
    <property type="molecule type" value="Genomic_DNA"/>
</dbReference>
<dbReference type="RefSeq" id="XP_067927201.1">
    <property type="nucleotide sequence ID" value="XM_068060818.1"/>
</dbReference>
<dbReference type="SUPFAM" id="SSF49777">
    <property type="entry name" value="PEBP-like"/>
    <property type="match status" value="1"/>
</dbReference>
<reference evidence="2 3" key="1">
    <citation type="journal article" date="2017" name="Int. J. Parasitol.">
        <title>The genome of the protozoan parasite Cystoisospora suis and a reverse vaccinology approach to identify vaccine candidates.</title>
        <authorList>
            <person name="Palmieri N."/>
            <person name="Shrestha A."/>
            <person name="Ruttkowski B."/>
            <person name="Beck T."/>
            <person name="Vogl C."/>
            <person name="Tomley F."/>
            <person name="Blake D.P."/>
            <person name="Joachim A."/>
        </authorList>
    </citation>
    <scope>NUCLEOTIDE SEQUENCE [LARGE SCALE GENOMIC DNA]</scope>
    <source>
        <strain evidence="2 3">Wien I</strain>
    </source>
</reference>
<sequence>MAERGSAACLRHIVRVAVVLMAGPLVFAHSYNPSSSNDHNVLLSILSANASERFAGREQDGFLQYKFGPTTLPLAAFEQERSFLGNASRLRFGAQDDAVTCRVYFEGPTSRPPTLSVESSSTGRGPFLVVFRDTHPAARGWIHGYERTVSPGHTGPFGAGDGEYVRVHPPSGVHVYEMLIFDGNYQLGPRLTAMKGTEWNNSERALGPEDNITDDVASALPTGSPRPTIVGRCSVSVSHAEIEAEEHRGERITA</sequence>
<proteinExistence type="predicted"/>
<protein>
    <submittedName>
        <fullName evidence="2">Uncharacterized protein</fullName>
    </submittedName>
</protein>
<dbReference type="OrthoDB" id="332314at2759"/>
<name>A0A2C6LFJ9_9APIC</name>